<reference evidence="1" key="1">
    <citation type="journal article" date="2014" name="Int. J. Syst. Evol. Microbiol.">
        <title>Complete genome sequence of Corynebacterium casei LMG S-19264T (=DSM 44701T), isolated from a smear-ripened cheese.</title>
        <authorList>
            <consortium name="US DOE Joint Genome Institute (JGI-PGF)"/>
            <person name="Walter F."/>
            <person name="Albersmeier A."/>
            <person name="Kalinowski J."/>
            <person name="Ruckert C."/>
        </authorList>
    </citation>
    <scope>NUCLEOTIDE SEQUENCE</scope>
    <source>
        <strain evidence="1">KCTC 32513</strain>
    </source>
</reference>
<keyword evidence="2" id="KW-1185">Reference proteome</keyword>
<dbReference type="EMBL" id="BMZH01000001">
    <property type="protein sequence ID" value="GHA83563.1"/>
    <property type="molecule type" value="Genomic_DNA"/>
</dbReference>
<protein>
    <submittedName>
        <fullName evidence="1">Gamma carbonic anhydrase family protein</fullName>
    </submittedName>
</protein>
<organism evidence="1 2">
    <name type="scientific">Algimonas arctica</name>
    <dbReference type="NCBI Taxonomy" id="1479486"/>
    <lineage>
        <taxon>Bacteria</taxon>
        <taxon>Pseudomonadati</taxon>
        <taxon>Pseudomonadota</taxon>
        <taxon>Alphaproteobacteria</taxon>
        <taxon>Maricaulales</taxon>
        <taxon>Robiginitomaculaceae</taxon>
        <taxon>Algimonas</taxon>
    </lineage>
</organism>
<sequence length="174" mass="18299">MAVFALDEFTPALHESVWVADTASVIGNIVMAEDSSVWFGAVMRGDNEPIRVGARSNVQDNAVLHSDPGQPLTIGEDVIIGHQVMLHGCTIGNGCLIGIGATVLNGAQIGEGCIIGAHALVTENKVIPPNSLVVGSPGRVMKTLGEAEASFLKLNAQVYVSNAKRFQNGLRRID</sequence>
<accession>A0A8J3G1B4</accession>
<name>A0A8J3G1B4_9PROT</name>
<dbReference type="Pfam" id="PF00132">
    <property type="entry name" value="Hexapep"/>
    <property type="match status" value="1"/>
</dbReference>
<dbReference type="InterPro" id="IPR001451">
    <property type="entry name" value="Hexapep"/>
</dbReference>
<dbReference type="InterPro" id="IPR050484">
    <property type="entry name" value="Transf_Hexapept/Carb_Anhydrase"/>
</dbReference>
<dbReference type="PANTHER" id="PTHR13061">
    <property type="entry name" value="DYNACTIN SUBUNIT P25"/>
    <property type="match status" value="1"/>
</dbReference>
<dbReference type="InterPro" id="IPR011004">
    <property type="entry name" value="Trimer_LpxA-like_sf"/>
</dbReference>
<dbReference type="AlphaFoldDB" id="A0A8J3G1B4"/>
<dbReference type="SUPFAM" id="SSF51161">
    <property type="entry name" value="Trimeric LpxA-like enzymes"/>
    <property type="match status" value="1"/>
</dbReference>
<dbReference type="Proteomes" id="UP000634004">
    <property type="component" value="Unassembled WGS sequence"/>
</dbReference>
<dbReference type="PANTHER" id="PTHR13061:SF29">
    <property type="entry name" value="GAMMA CARBONIC ANHYDRASE-LIKE 1, MITOCHONDRIAL-RELATED"/>
    <property type="match status" value="1"/>
</dbReference>
<dbReference type="CDD" id="cd04645">
    <property type="entry name" value="LbH_gamma_CA_like"/>
    <property type="match status" value="1"/>
</dbReference>
<proteinExistence type="predicted"/>
<dbReference type="RefSeq" id="WP_189494787.1">
    <property type="nucleotide sequence ID" value="NZ_BMZH01000001.1"/>
</dbReference>
<reference evidence="1" key="2">
    <citation type="submission" date="2020-09" db="EMBL/GenBank/DDBJ databases">
        <authorList>
            <person name="Sun Q."/>
            <person name="Kim S."/>
        </authorList>
    </citation>
    <scope>NUCLEOTIDE SEQUENCE</scope>
    <source>
        <strain evidence="1">KCTC 32513</strain>
    </source>
</reference>
<dbReference type="Gene3D" id="2.160.10.10">
    <property type="entry name" value="Hexapeptide repeat proteins"/>
    <property type="match status" value="1"/>
</dbReference>
<evidence type="ECO:0000313" key="2">
    <source>
        <dbReference type="Proteomes" id="UP000634004"/>
    </source>
</evidence>
<comment type="caution">
    <text evidence="1">The sequence shown here is derived from an EMBL/GenBank/DDBJ whole genome shotgun (WGS) entry which is preliminary data.</text>
</comment>
<gene>
    <name evidence="1" type="ORF">GCM10009069_03580</name>
</gene>
<dbReference type="InterPro" id="IPR047324">
    <property type="entry name" value="LbH_gamma_CA-like"/>
</dbReference>
<evidence type="ECO:0000313" key="1">
    <source>
        <dbReference type="EMBL" id="GHA83563.1"/>
    </source>
</evidence>